<dbReference type="PANTHER" id="PTHR12147:SF26">
    <property type="entry name" value="PEPTIDASE M28 DOMAIN-CONTAINING PROTEIN"/>
    <property type="match status" value="1"/>
</dbReference>
<dbReference type="Pfam" id="PF04389">
    <property type="entry name" value="Peptidase_M28"/>
    <property type="match status" value="1"/>
</dbReference>
<dbReference type="EMBL" id="CAJNOJ010000017">
    <property type="protein sequence ID" value="CAF0826930.1"/>
    <property type="molecule type" value="Genomic_DNA"/>
</dbReference>
<comment type="similarity">
    <text evidence="2">Belongs to the peptidase M28 family. M28B subfamily.</text>
</comment>
<gene>
    <name evidence="6" type="ORF">EDS130_LOCUS6141</name>
</gene>
<dbReference type="OrthoDB" id="9971670at2759"/>
<evidence type="ECO:0000313" key="6">
    <source>
        <dbReference type="EMBL" id="CAF0826930.1"/>
    </source>
</evidence>
<evidence type="ECO:0000256" key="3">
    <source>
        <dbReference type="SAM" id="Phobius"/>
    </source>
</evidence>
<name>A0A813UFH2_ADIRI</name>
<comment type="cofactor">
    <cofactor evidence="1">
        <name>Zn(2+)</name>
        <dbReference type="ChEBI" id="CHEBI:29105"/>
    </cofactor>
</comment>
<organism evidence="6 7">
    <name type="scientific">Adineta ricciae</name>
    <name type="common">Rotifer</name>
    <dbReference type="NCBI Taxonomy" id="249248"/>
    <lineage>
        <taxon>Eukaryota</taxon>
        <taxon>Metazoa</taxon>
        <taxon>Spiralia</taxon>
        <taxon>Gnathifera</taxon>
        <taxon>Rotifera</taxon>
        <taxon>Eurotatoria</taxon>
        <taxon>Bdelloidea</taxon>
        <taxon>Adinetida</taxon>
        <taxon>Adinetidae</taxon>
        <taxon>Adineta</taxon>
    </lineage>
</organism>
<feature type="transmembrane region" description="Helical" evidence="3">
    <location>
        <begin position="44"/>
        <end position="65"/>
    </location>
</feature>
<dbReference type="Pfam" id="PF02225">
    <property type="entry name" value="PA"/>
    <property type="match status" value="1"/>
</dbReference>
<evidence type="ECO:0000256" key="1">
    <source>
        <dbReference type="ARBA" id="ARBA00001947"/>
    </source>
</evidence>
<dbReference type="InterPro" id="IPR003137">
    <property type="entry name" value="PA_domain"/>
</dbReference>
<feature type="domain" description="PA" evidence="4">
    <location>
        <begin position="198"/>
        <end position="280"/>
    </location>
</feature>
<sequence length="782" mass="86900">MSDGQALPTQFNPIPRDISFISPTISALSLQSEPKIKGRYLQQYGPFGVLVVLLLVILIIVAVIVSRTSSYSAAPIAITPIQHANKSVEKNDSLVASIELENMLVHLRQLTSRAIGTVAFNRTMDYLTGQLNKESSLTVQKYYFSVPRSELAGRPILMALPNTSNASLFQYPSDFVSMDLSKEARNWSLLEGRPLSVVSRLGCLIEDWNAIKEGDVALVRRGICTFVEKVLFGMSKRASAVLIYNDGLTMDRFEPLNGTRAPRNNTIPTLFLSYGAGMRLILENITRVYLKLEYRELSPAIVTNVCADTKLGNPNHTIVVGSHSDSVAAGPGLNDNGSGFAATLAIALNLARLLTYTNYGLTMHSRIKFCWWGGEEAGLLGSKNFVKRAKADGSLSAYSVNLNFDMLASPNFIFGVYDGKTANNQTTPVRALPGSNRITRLFTEYFDRNHLPWDYTEFSGRSDYGPFLAEGIACGGLFSGADDVRTEEQRDRYSNMLGPAFKGMANADLDPCYHRKCDTLENLNTFAYLHMVKAAAHAIEYLGESEKNKTIRIMKVFLAVLLASLALVHGAIPRSRCTMQLRAGGLSANYNESIAHAIHSMTVQGLQLFNPRATEKNTIPTVNHNLHDKNGQKVLMYAPNDQLPSDYFDFTMNMIDKILSMIGKSDDGLGAHWSSTERIVHKFHMWDLWLRLQKEVRELKTKPSGSICKCVLDVESNGIFQAVQWIAAHYESGTPITLLDRPIPKLTDSETWAFWKNDLLHYYTPEALHDAAVYLHCATKDF</sequence>
<comment type="caution">
    <text evidence="6">The sequence shown here is derived from an EMBL/GenBank/DDBJ whole genome shotgun (WGS) entry which is preliminary data.</text>
</comment>
<dbReference type="GO" id="GO:0008235">
    <property type="term" value="F:metalloexopeptidase activity"/>
    <property type="evidence" value="ECO:0007669"/>
    <property type="project" value="InterPro"/>
</dbReference>
<dbReference type="Proteomes" id="UP000663852">
    <property type="component" value="Unassembled WGS sequence"/>
</dbReference>
<evidence type="ECO:0000259" key="5">
    <source>
        <dbReference type="Pfam" id="PF04389"/>
    </source>
</evidence>
<dbReference type="AlphaFoldDB" id="A0A813UFH2"/>
<dbReference type="Gene3D" id="3.40.630.10">
    <property type="entry name" value="Zn peptidases"/>
    <property type="match status" value="1"/>
</dbReference>
<keyword evidence="3" id="KW-0472">Membrane</keyword>
<proteinExistence type="inferred from homology"/>
<evidence type="ECO:0000256" key="2">
    <source>
        <dbReference type="ARBA" id="ARBA00005634"/>
    </source>
</evidence>
<dbReference type="PANTHER" id="PTHR12147">
    <property type="entry name" value="METALLOPEPTIDASE M28 FAMILY MEMBER"/>
    <property type="match status" value="1"/>
</dbReference>
<dbReference type="InterPro" id="IPR045175">
    <property type="entry name" value="M28_fam"/>
</dbReference>
<evidence type="ECO:0000313" key="7">
    <source>
        <dbReference type="Proteomes" id="UP000663852"/>
    </source>
</evidence>
<feature type="domain" description="Peptidase M28" evidence="5">
    <location>
        <begin position="304"/>
        <end position="537"/>
    </location>
</feature>
<evidence type="ECO:0000259" key="4">
    <source>
        <dbReference type="Pfam" id="PF02225"/>
    </source>
</evidence>
<dbReference type="SUPFAM" id="SSF53187">
    <property type="entry name" value="Zn-dependent exopeptidases"/>
    <property type="match status" value="1"/>
</dbReference>
<protein>
    <submittedName>
        <fullName evidence="6">Uncharacterized protein</fullName>
    </submittedName>
</protein>
<keyword evidence="3" id="KW-0812">Transmembrane</keyword>
<dbReference type="SUPFAM" id="SSF52025">
    <property type="entry name" value="PA domain"/>
    <property type="match status" value="1"/>
</dbReference>
<reference evidence="6" key="1">
    <citation type="submission" date="2021-02" db="EMBL/GenBank/DDBJ databases">
        <authorList>
            <person name="Nowell W R."/>
        </authorList>
    </citation>
    <scope>NUCLEOTIDE SEQUENCE</scope>
</reference>
<keyword evidence="3" id="KW-1133">Transmembrane helix</keyword>
<accession>A0A813UFH2</accession>
<dbReference type="GO" id="GO:0006508">
    <property type="term" value="P:proteolysis"/>
    <property type="evidence" value="ECO:0007669"/>
    <property type="project" value="InterPro"/>
</dbReference>
<dbReference type="InterPro" id="IPR007484">
    <property type="entry name" value="Peptidase_M28"/>
</dbReference>
<dbReference type="InterPro" id="IPR046450">
    <property type="entry name" value="PA_dom_sf"/>
</dbReference>